<sequence length="340" mass="36674">MQITSLRKGVLTASALAIGLTAANAAMAEWKPNRPVELVVSAGPGGGSDIFTRVVQAALTKNDLVETPLIVVNKPGGSGSEAFNYAEDNVGSPYKVYFGTQDAYVLPLGTKVNYAMKDLTPVASMVFDVFILWANPKASGINTAQEFVAKAKENPGKVRVAGAKAKDADETVVTLVERAAGIDLAYIPYKSGSEAAIQVAGGHIEANTNNPSESLEQWKAGNQKPLCVFTSARLTDKTVVADGMSWADIPTCVESGIDVKDFVQPRTVWMAADVPPEALAYYTDLMKKAMDTPEFKDYTTRNVQITKFMTGDELKTFLAEQIKNYEKIYADNNWLLPASQ</sequence>
<dbReference type="Pfam" id="PF03401">
    <property type="entry name" value="TctC"/>
    <property type="match status" value="1"/>
</dbReference>
<dbReference type="OrthoDB" id="7246401at2"/>
<dbReference type="RefSeq" id="WP_131833606.1">
    <property type="nucleotide sequence ID" value="NZ_SMFY01000001.1"/>
</dbReference>
<evidence type="ECO:0000313" key="3">
    <source>
        <dbReference type="EMBL" id="TCK30252.1"/>
    </source>
</evidence>
<dbReference type="CDD" id="cd07012">
    <property type="entry name" value="PBP2_Bug_TTT"/>
    <property type="match status" value="1"/>
</dbReference>
<protein>
    <submittedName>
        <fullName evidence="3">Tripartite-type tricarboxylate transporter receptor subunit TctC</fullName>
    </submittedName>
</protein>
<keyword evidence="4" id="KW-1185">Reference proteome</keyword>
<dbReference type="EMBL" id="SMFY01000001">
    <property type="protein sequence ID" value="TCK30252.1"/>
    <property type="molecule type" value="Genomic_DNA"/>
</dbReference>
<proteinExistence type="inferred from homology"/>
<dbReference type="InterPro" id="IPR005064">
    <property type="entry name" value="BUG"/>
</dbReference>
<comment type="caution">
    <text evidence="3">The sequence shown here is derived from an EMBL/GenBank/DDBJ whole genome shotgun (WGS) entry which is preliminary data.</text>
</comment>
<gene>
    <name evidence="3" type="ORF">EV667_0340</name>
</gene>
<dbReference type="Gene3D" id="3.40.190.10">
    <property type="entry name" value="Periplasmic binding protein-like II"/>
    <property type="match status" value="1"/>
</dbReference>
<dbReference type="PANTHER" id="PTHR42928">
    <property type="entry name" value="TRICARBOXYLATE-BINDING PROTEIN"/>
    <property type="match status" value="1"/>
</dbReference>
<comment type="similarity">
    <text evidence="1">Belongs to the UPF0065 (bug) family.</text>
</comment>
<dbReference type="InterPro" id="IPR042100">
    <property type="entry name" value="Bug_dom1"/>
</dbReference>
<dbReference type="Gene3D" id="3.40.190.150">
    <property type="entry name" value="Bordetella uptake gene, domain 1"/>
    <property type="match status" value="1"/>
</dbReference>
<keyword evidence="2" id="KW-0732">Signal</keyword>
<name>A0A4R1IGC6_ANCAQ</name>
<accession>A0A4R1IGC6</accession>
<keyword evidence="3" id="KW-0675">Receptor</keyword>
<evidence type="ECO:0000256" key="2">
    <source>
        <dbReference type="SAM" id="SignalP"/>
    </source>
</evidence>
<evidence type="ECO:0000313" key="4">
    <source>
        <dbReference type="Proteomes" id="UP000295030"/>
    </source>
</evidence>
<feature type="signal peptide" evidence="2">
    <location>
        <begin position="1"/>
        <end position="28"/>
    </location>
</feature>
<feature type="chain" id="PRO_5020505269" evidence="2">
    <location>
        <begin position="29"/>
        <end position="340"/>
    </location>
</feature>
<reference evidence="3 4" key="1">
    <citation type="submission" date="2019-03" db="EMBL/GenBank/DDBJ databases">
        <title>Genomic Encyclopedia of Type Strains, Phase IV (KMG-IV): sequencing the most valuable type-strain genomes for metagenomic binning, comparative biology and taxonomic classification.</title>
        <authorList>
            <person name="Goeker M."/>
        </authorList>
    </citation>
    <scope>NUCLEOTIDE SEQUENCE [LARGE SCALE GENOMIC DNA]</scope>
    <source>
        <strain evidence="3 4">DSM 101</strain>
    </source>
</reference>
<evidence type="ECO:0000256" key="1">
    <source>
        <dbReference type="ARBA" id="ARBA00006987"/>
    </source>
</evidence>
<organism evidence="3 4">
    <name type="scientific">Ancylobacter aquaticus</name>
    <dbReference type="NCBI Taxonomy" id="100"/>
    <lineage>
        <taxon>Bacteria</taxon>
        <taxon>Pseudomonadati</taxon>
        <taxon>Pseudomonadota</taxon>
        <taxon>Alphaproteobacteria</taxon>
        <taxon>Hyphomicrobiales</taxon>
        <taxon>Xanthobacteraceae</taxon>
        <taxon>Ancylobacter</taxon>
    </lineage>
</organism>
<dbReference type="PANTHER" id="PTHR42928:SF1">
    <property type="entry name" value="BLR4371 PROTEIN"/>
    <property type="match status" value="1"/>
</dbReference>
<dbReference type="Proteomes" id="UP000295030">
    <property type="component" value="Unassembled WGS sequence"/>
</dbReference>
<dbReference type="PIRSF" id="PIRSF017082">
    <property type="entry name" value="YflP"/>
    <property type="match status" value="1"/>
</dbReference>
<dbReference type="AlphaFoldDB" id="A0A4R1IGC6"/>